<evidence type="ECO:0000313" key="10">
    <source>
        <dbReference type="Proteomes" id="UP000076738"/>
    </source>
</evidence>
<comment type="similarity">
    <text evidence="6">Belongs to the peptidase C19 family.</text>
</comment>
<dbReference type="PROSITE" id="PS00972">
    <property type="entry name" value="USP_1"/>
    <property type="match status" value="1"/>
</dbReference>
<evidence type="ECO:0000256" key="4">
    <source>
        <dbReference type="ARBA" id="ARBA00022801"/>
    </source>
</evidence>
<dbReference type="SUPFAM" id="SSF54001">
    <property type="entry name" value="Cysteine proteinases"/>
    <property type="match status" value="1"/>
</dbReference>
<proteinExistence type="inferred from homology"/>
<feature type="compositionally biased region" description="Low complexity" evidence="7">
    <location>
        <begin position="172"/>
        <end position="204"/>
    </location>
</feature>
<feature type="compositionally biased region" description="Low complexity" evidence="7">
    <location>
        <begin position="618"/>
        <end position="631"/>
    </location>
</feature>
<keyword evidence="4 6" id="KW-0378">Hydrolase</keyword>
<dbReference type="EMBL" id="KV417272">
    <property type="protein sequence ID" value="KZO99484.1"/>
    <property type="molecule type" value="Genomic_DNA"/>
</dbReference>
<dbReference type="GO" id="GO:0004843">
    <property type="term" value="F:cysteine-type deubiquitinase activity"/>
    <property type="evidence" value="ECO:0007669"/>
    <property type="project" value="UniProtKB-UniRule"/>
</dbReference>
<dbReference type="PROSITE" id="PS50235">
    <property type="entry name" value="USP_3"/>
    <property type="match status" value="1"/>
</dbReference>
<dbReference type="InterPro" id="IPR018200">
    <property type="entry name" value="USP_CS"/>
</dbReference>
<dbReference type="PROSITE" id="PS00973">
    <property type="entry name" value="USP_2"/>
    <property type="match status" value="1"/>
</dbReference>
<keyword evidence="2 6" id="KW-0645">Protease</keyword>
<organism evidence="9 10">
    <name type="scientific">Calocera viscosa (strain TUFC12733)</name>
    <dbReference type="NCBI Taxonomy" id="1330018"/>
    <lineage>
        <taxon>Eukaryota</taxon>
        <taxon>Fungi</taxon>
        <taxon>Dikarya</taxon>
        <taxon>Basidiomycota</taxon>
        <taxon>Agaricomycotina</taxon>
        <taxon>Dacrymycetes</taxon>
        <taxon>Dacrymycetales</taxon>
        <taxon>Dacrymycetaceae</taxon>
        <taxon>Calocera</taxon>
    </lineage>
</organism>
<feature type="region of interest" description="Disordered" evidence="7">
    <location>
        <begin position="62"/>
        <end position="133"/>
    </location>
</feature>
<protein>
    <recommendedName>
        <fullName evidence="6">Ubiquitin carboxyl-terminal hydrolase</fullName>
        <ecNumber evidence="6">3.4.19.12</ecNumber>
    </recommendedName>
</protein>
<dbReference type="GO" id="GO:0006508">
    <property type="term" value="P:proteolysis"/>
    <property type="evidence" value="ECO:0007669"/>
    <property type="project" value="UniProtKB-KW"/>
</dbReference>
<evidence type="ECO:0000256" key="5">
    <source>
        <dbReference type="ARBA" id="ARBA00022807"/>
    </source>
</evidence>
<sequence>MHPAGPSSSPPRPYAMPPYPPQHPGPYPDYSYQQHSPQQLPMYPPQFIPPYPMMWPHPPPPGAYQPMPPQFSQLPPQAPHGRPYQPRGQGGYRGGGRGRRPSGGPMMGPAFPPRGMMPNMSGGPSPGQLPMPLAPVPPPAVAMASSSAGAYYQPIPTPPSPPESLLPPTPQPASSSSPSPESGSTSHTPTPTSPMSAPEIAPSPNRTPKPTPPTIASVLQALPDEGIRIHIAQYRPTVDAAGVITIAKHLSQRPTFPKAVLDSAVVVDSVPRKAALAPKARRTIPAQIVVTPATATPSSVEVSLTSTAVSSIPTTPSTNPTKTPSAASPTSAQATPSLPEGKVLPTEEGIETPKPAPAPKPKPTSWAGLFRPAGTPSTSAAVSIAEGAGQTHGREVSNASTLMTTPTSPLASAQPGSAVTSPRQDEPVRPRPASKVDLEMLVAEGTGILDQVLKQGENWRAALTVPTGLWNTGNLCFANCILQTLIYCGPFYELVMEIGQRIGGAVGGRTPFLDAIVLFLRQIPITTPPDPWKARLDEFDFPGLGGPNGEAAELEAIKRKEPQQGMVPDFVYSGMSDYPKSKQILKGGQEDADEFFCFLLDVLEEELLAVLKIFSANPTPASASSSQSTFAGKKLAPGKADDEQEVKRPVSPAFAARGAEDGEWMEVGKRNKKVVSRSIQAAETAITKMFCLKTRTVDRRSGAKDTVVIEPQQRLSLSVIDEKIGNIEQALLAFAAVETMEVQSGPSFTRQVMLDTLPPVLVLHLQRWGPARNGRWEKTEKEISISQTIEIPNEVLSPARRSATLPKYRLFAVLYHDGLSAQHGHYTLDVLRQDCSEWIHYDNEQISLAARPGEEKLRDGRVAYMLYYLRIA</sequence>
<evidence type="ECO:0000259" key="8">
    <source>
        <dbReference type="PROSITE" id="PS50235"/>
    </source>
</evidence>
<keyword evidence="10" id="KW-1185">Reference proteome</keyword>
<dbReference type="PANTHER" id="PTHR24006:SF687">
    <property type="entry name" value="UBIQUITIN CARBOXYL-TERMINAL HYDROLASE 10"/>
    <property type="match status" value="1"/>
</dbReference>
<keyword evidence="5 6" id="KW-0788">Thiol protease</keyword>
<feature type="compositionally biased region" description="Polar residues" evidence="7">
    <location>
        <begin position="397"/>
        <end position="422"/>
    </location>
</feature>
<name>A0A167Q777_CALVF</name>
<feature type="region of interest" description="Disordered" evidence="7">
    <location>
        <begin position="152"/>
        <end position="214"/>
    </location>
</feature>
<reference evidence="9 10" key="1">
    <citation type="journal article" date="2016" name="Mol. Biol. Evol.">
        <title>Comparative Genomics of Early-Diverging Mushroom-Forming Fungi Provides Insights into the Origins of Lignocellulose Decay Capabilities.</title>
        <authorList>
            <person name="Nagy L.G."/>
            <person name="Riley R."/>
            <person name="Tritt A."/>
            <person name="Adam C."/>
            <person name="Daum C."/>
            <person name="Floudas D."/>
            <person name="Sun H."/>
            <person name="Yadav J.S."/>
            <person name="Pangilinan J."/>
            <person name="Larsson K.H."/>
            <person name="Matsuura K."/>
            <person name="Barry K."/>
            <person name="Labutti K."/>
            <person name="Kuo R."/>
            <person name="Ohm R.A."/>
            <person name="Bhattacharya S.S."/>
            <person name="Shirouzu T."/>
            <person name="Yoshinaga Y."/>
            <person name="Martin F.M."/>
            <person name="Grigoriev I.V."/>
            <person name="Hibbett D.S."/>
        </authorList>
    </citation>
    <scope>NUCLEOTIDE SEQUENCE [LARGE SCALE GENOMIC DNA]</scope>
    <source>
        <strain evidence="9 10">TUFC12733</strain>
    </source>
</reference>
<accession>A0A167Q777</accession>
<dbReference type="GO" id="GO:0016579">
    <property type="term" value="P:protein deubiquitination"/>
    <property type="evidence" value="ECO:0007669"/>
    <property type="project" value="InterPro"/>
</dbReference>
<dbReference type="GO" id="GO:0005829">
    <property type="term" value="C:cytosol"/>
    <property type="evidence" value="ECO:0007669"/>
    <property type="project" value="TreeGrafter"/>
</dbReference>
<evidence type="ECO:0000256" key="7">
    <source>
        <dbReference type="SAM" id="MobiDB-lite"/>
    </source>
</evidence>
<evidence type="ECO:0000313" key="9">
    <source>
        <dbReference type="EMBL" id="KZO99484.1"/>
    </source>
</evidence>
<feature type="compositionally biased region" description="Pro residues" evidence="7">
    <location>
        <begin position="155"/>
        <end position="171"/>
    </location>
</feature>
<feature type="region of interest" description="Disordered" evidence="7">
    <location>
        <begin position="1"/>
        <end position="43"/>
    </location>
</feature>
<dbReference type="CDD" id="cd02257">
    <property type="entry name" value="Peptidase_C19"/>
    <property type="match status" value="1"/>
</dbReference>
<comment type="catalytic activity">
    <reaction evidence="1 6">
        <text>Thiol-dependent hydrolysis of ester, thioester, amide, peptide and isopeptide bonds formed by the C-terminal Gly of ubiquitin (a 76-residue protein attached to proteins as an intracellular targeting signal).</text>
        <dbReference type="EC" id="3.4.19.12"/>
    </reaction>
</comment>
<dbReference type="Gene3D" id="3.90.70.10">
    <property type="entry name" value="Cysteine proteinases"/>
    <property type="match status" value="1"/>
</dbReference>
<feature type="region of interest" description="Disordered" evidence="7">
    <location>
        <begin position="308"/>
        <end position="431"/>
    </location>
</feature>
<dbReference type="InterPro" id="IPR001394">
    <property type="entry name" value="Peptidase_C19_UCH"/>
</dbReference>
<feature type="compositionally biased region" description="Basic and acidic residues" evidence="7">
    <location>
        <begin position="639"/>
        <end position="648"/>
    </location>
</feature>
<dbReference type="STRING" id="1330018.A0A167Q777"/>
<dbReference type="InterPro" id="IPR050164">
    <property type="entry name" value="Peptidase_C19"/>
</dbReference>
<dbReference type="InterPro" id="IPR038765">
    <property type="entry name" value="Papain-like_cys_pep_sf"/>
</dbReference>
<feature type="compositionally biased region" description="Pro residues" evidence="7">
    <location>
        <begin position="8"/>
        <end position="27"/>
    </location>
</feature>
<dbReference type="Pfam" id="PF00443">
    <property type="entry name" value="UCH"/>
    <property type="match status" value="1"/>
</dbReference>
<feature type="compositionally biased region" description="Low complexity" evidence="7">
    <location>
        <begin position="310"/>
        <end position="339"/>
    </location>
</feature>
<evidence type="ECO:0000256" key="6">
    <source>
        <dbReference type="RuleBase" id="RU366025"/>
    </source>
</evidence>
<dbReference type="InterPro" id="IPR028889">
    <property type="entry name" value="USP"/>
</dbReference>
<keyword evidence="3 6" id="KW-0833">Ubl conjugation pathway</keyword>
<feature type="region of interest" description="Disordered" evidence="7">
    <location>
        <begin position="618"/>
        <end position="649"/>
    </location>
</feature>
<dbReference type="EC" id="3.4.19.12" evidence="6"/>
<dbReference type="PANTHER" id="PTHR24006">
    <property type="entry name" value="UBIQUITIN CARBOXYL-TERMINAL HYDROLASE"/>
    <property type="match status" value="1"/>
</dbReference>
<gene>
    <name evidence="9" type="ORF">CALVIDRAFT_534476</name>
</gene>
<dbReference type="GO" id="GO:0005634">
    <property type="term" value="C:nucleus"/>
    <property type="evidence" value="ECO:0007669"/>
    <property type="project" value="TreeGrafter"/>
</dbReference>
<evidence type="ECO:0000256" key="3">
    <source>
        <dbReference type="ARBA" id="ARBA00022786"/>
    </source>
</evidence>
<evidence type="ECO:0000256" key="2">
    <source>
        <dbReference type="ARBA" id="ARBA00022670"/>
    </source>
</evidence>
<dbReference type="Proteomes" id="UP000076738">
    <property type="component" value="Unassembled WGS sequence"/>
</dbReference>
<dbReference type="AlphaFoldDB" id="A0A167Q777"/>
<evidence type="ECO:0000256" key="1">
    <source>
        <dbReference type="ARBA" id="ARBA00000707"/>
    </source>
</evidence>
<dbReference type="OrthoDB" id="429671at2759"/>
<feature type="domain" description="USP" evidence="8">
    <location>
        <begin position="467"/>
        <end position="871"/>
    </location>
</feature>